<proteinExistence type="inferred from homology"/>
<organism evidence="3 4">
    <name type="scientific">Mytilus coruscus</name>
    <name type="common">Sea mussel</name>
    <dbReference type="NCBI Taxonomy" id="42192"/>
    <lineage>
        <taxon>Eukaryota</taxon>
        <taxon>Metazoa</taxon>
        <taxon>Spiralia</taxon>
        <taxon>Lophotrochozoa</taxon>
        <taxon>Mollusca</taxon>
        <taxon>Bivalvia</taxon>
        <taxon>Autobranchia</taxon>
        <taxon>Pteriomorphia</taxon>
        <taxon>Mytilida</taxon>
        <taxon>Mytiloidea</taxon>
        <taxon>Mytilidae</taxon>
        <taxon>Mytilinae</taxon>
        <taxon>Mytilus</taxon>
    </lineage>
</organism>
<dbReference type="SUPFAM" id="SSF89733">
    <property type="entry name" value="L-sulfolactate dehydrogenase-like"/>
    <property type="match status" value="1"/>
</dbReference>
<reference evidence="3 4" key="1">
    <citation type="submission" date="2020-06" db="EMBL/GenBank/DDBJ databases">
        <authorList>
            <person name="Li R."/>
            <person name="Bekaert M."/>
        </authorList>
    </citation>
    <scope>NUCLEOTIDE SEQUENCE [LARGE SCALE GENOMIC DNA]</scope>
    <source>
        <strain evidence="4">wild</strain>
    </source>
</reference>
<dbReference type="GO" id="GO:0016491">
    <property type="term" value="F:oxidoreductase activity"/>
    <property type="evidence" value="ECO:0007669"/>
    <property type="project" value="UniProtKB-KW"/>
</dbReference>
<dbReference type="InterPro" id="IPR043143">
    <property type="entry name" value="Mal/L-sulf/L-lact_DH-like_NADP"/>
</dbReference>
<dbReference type="InterPro" id="IPR036111">
    <property type="entry name" value="Mal/L-sulfo/L-lacto_DH-like_sf"/>
</dbReference>
<sequence length="190" mass="20829">MKRKIIYIVNVYINKDLVIIESQCDCVAGIWAQQLIVNNLTCLCSSLWHDTVFLFHGIESVKNQETIKCGIFVSESLPFLATSSGKFIENNTVSAIKCPYTSRNELLTPKFSLKPTLGTNPVSIAALGNHGDNFVLDMATKVVAAGKLKIIASKDSNLPANMIVDVNGHVSIHTNDNITTIIVLKNLQKI</sequence>
<dbReference type="InterPro" id="IPR003767">
    <property type="entry name" value="Malate/L-lactate_DH-like"/>
</dbReference>
<evidence type="ECO:0000256" key="2">
    <source>
        <dbReference type="ARBA" id="ARBA00023002"/>
    </source>
</evidence>
<protein>
    <submittedName>
        <fullName evidence="3">Uncharacterized protein</fullName>
    </submittedName>
</protein>
<dbReference type="PANTHER" id="PTHR11091">
    <property type="entry name" value="OXIDOREDUCTASE-RELATED"/>
    <property type="match status" value="1"/>
</dbReference>
<dbReference type="EMBL" id="CACVKT020000270">
    <property type="protein sequence ID" value="CAC5357877.1"/>
    <property type="molecule type" value="Genomic_DNA"/>
</dbReference>
<dbReference type="AlphaFoldDB" id="A0A6J7ZZF7"/>
<name>A0A6J7ZZF7_MYTCO</name>
<dbReference type="Gene3D" id="3.30.1370.60">
    <property type="entry name" value="Hypothetical oxidoreductase yiak, domain 2"/>
    <property type="match status" value="1"/>
</dbReference>
<evidence type="ECO:0000313" key="3">
    <source>
        <dbReference type="EMBL" id="CAC5357877.1"/>
    </source>
</evidence>
<dbReference type="Pfam" id="PF02615">
    <property type="entry name" value="Ldh_2"/>
    <property type="match status" value="1"/>
</dbReference>
<keyword evidence="2" id="KW-0560">Oxidoreductase</keyword>
<dbReference type="Proteomes" id="UP000507470">
    <property type="component" value="Unassembled WGS sequence"/>
</dbReference>
<evidence type="ECO:0000256" key="1">
    <source>
        <dbReference type="ARBA" id="ARBA00006056"/>
    </source>
</evidence>
<dbReference type="PANTHER" id="PTHR11091:SF0">
    <property type="entry name" value="MALATE DEHYDROGENASE"/>
    <property type="match status" value="1"/>
</dbReference>
<gene>
    <name evidence="3" type="ORF">MCOR_1350</name>
</gene>
<dbReference type="OrthoDB" id="10661382at2759"/>
<accession>A0A6J7ZZF7</accession>
<keyword evidence="4" id="KW-1185">Reference proteome</keyword>
<comment type="similarity">
    <text evidence="1">Belongs to the LDH2/MDH2 oxidoreductase family.</text>
</comment>
<evidence type="ECO:0000313" key="4">
    <source>
        <dbReference type="Proteomes" id="UP000507470"/>
    </source>
</evidence>